<dbReference type="Pfam" id="PF04966">
    <property type="entry name" value="OprB"/>
    <property type="match status" value="1"/>
</dbReference>
<comment type="similarity">
    <text evidence="1 2">Belongs to the OprB family.</text>
</comment>
<dbReference type="PANTHER" id="PTHR37944:SF1">
    <property type="entry name" value="PORIN B"/>
    <property type="match status" value="1"/>
</dbReference>
<dbReference type="OrthoDB" id="177316at2"/>
<sequence length="482" mass="51826">MISLRGLSRFRNGTTRMRTNRPSRMARLKSQCGSGICGIAVFAMLTFPTLAADATPHSIWEWGNLTGDWSGARTALTDRGITLTLDYVSEMIANLRGGLERQTTYEGRLEASADFDFDKLTHWRGGSAHVTVYQIHDVNQRNAADSVGSLGDPSNIDALPTTRLFTAWVQQEFPNKNLFRIGQLSADEDFSVMKSAGNLLNGAFGWPVLNGADMTSGGPAYPLATPGALAVFYLQPDVVLRAGVFSGNPAGNDCQDDPQVCNRHGTTFSTSGGVLLMGELAYEINQEDGAGGPAIALKIGGWYHTGTFADQRFGRDGVGNVVSLANPSVVEPLTHRGDWALYGLVDNTLFTSSQMSVSAFLRGQVAPSDRNLVSWGVDAGIAIEGLFENRKDDTLTMAVSHSRISARAAGLDRDTSAGSAGYPIRDAETVFELNYFVAVSPWWSIQPDIQYVVHPGGNVPDKTGKQAVNDAFLVGVRSSISF</sequence>
<dbReference type="InterPro" id="IPR052932">
    <property type="entry name" value="OprB_Porin"/>
</dbReference>
<dbReference type="Proteomes" id="UP000240259">
    <property type="component" value="Unassembled WGS sequence"/>
</dbReference>
<evidence type="ECO:0000256" key="1">
    <source>
        <dbReference type="ARBA" id="ARBA00008769"/>
    </source>
</evidence>
<dbReference type="InterPro" id="IPR007049">
    <property type="entry name" value="Carb-sel_porin_OprB"/>
</dbReference>
<dbReference type="GO" id="GO:0016020">
    <property type="term" value="C:membrane"/>
    <property type="evidence" value="ECO:0007669"/>
    <property type="project" value="InterPro"/>
</dbReference>
<comment type="caution">
    <text evidence="3">The sequence shown here is derived from an EMBL/GenBank/DDBJ whole genome shotgun (WGS) entry which is preliminary data.</text>
</comment>
<dbReference type="Gene3D" id="2.40.160.180">
    <property type="entry name" value="Carbohydrate-selective porin OprB"/>
    <property type="match status" value="1"/>
</dbReference>
<dbReference type="GO" id="GO:0008643">
    <property type="term" value="P:carbohydrate transport"/>
    <property type="evidence" value="ECO:0007669"/>
    <property type="project" value="InterPro"/>
</dbReference>
<evidence type="ECO:0000313" key="4">
    <source>
        <dbReference type="Proteomes" id="UP000240259"/>
    </source>
</evidence>
<dbReference type="AlphaFoldDB" id="A0A2T4J002"/>
<accession>A0A2T4J002</accession>
<dbReference type="EMBL" id="PZJX01000014">
    <property type="protein sequence ID" value="PTE11246.1"/>
    <property type="molecule type" value="Genomic_DNA"/>
</dbReference>
<keyword evidence="4" id="KW-1185">Reference proteome</keyword>
<evidence type="ECO:0000256" key="2">
    <source>
        <dbReference type="RuleBase" id="RU363072"/>
    </source>
</evidence>
<name>A0A2T4J002_9HYPH</name>
<evidence type="ECO:0000313" key="3">
    <source>
        <dbReference type="EMBL" id="PTE11246.1"/>
    </source>
</evidence>
<dbReference type="PANTHER" id="PTHR37944">
    <property type="entry name" value="PORIN B"/>
    <property type="match status" value="1"/>
</dbReference>
<organism evidence="3 4">
    <name type="scientific">Mesorhizobium helmanticense</name>
    <dbReference type="NCBI Taxonomy" id="1776423"/>
    <lineage>
        <taxon>Bacteria</taxon>
        <taxon>Pseudomonadati</taxon>
        <taxon>Pseudomonadota</taxon>
        <taxon>Alphaproteobacteria</taxon>
        <taxon>Hyphomicrobiales</taxon>
        <taxon>Phyllobacteriaceae</taxon>
        <taxon>Mesorhizobium</taxon>
    </lineage>
</organism>
<proteinExistence type="inferred from homology"/>
<reference evidence="3 4" key="1">
    <citation type="submission" date="2018-03" db="EMBL/GenBank/DDBJ databases">
        <title>Genome sequence of the symbiotic type strain Mesorhizobium helmanticense CSLC115NT isolated from Lotus corniculatus nodules.</title>
        <authorList>
            <person name="Sannazzaro A.I."/>
            <person name="Torres Tejerizo G.A."/>
            <person name="Dip D."/>
            <person name="Caballero M."/>
            <person name="Pistorio M."/>
            <person name="Estrella M.J."/>
        </authorList>
    </citation>
    <scope>NUCLEOTIDE SEQUENCE [LARGE SCALE GENOMIC DNA]</scope>
    <source>
        <strain evidence="3 4">CSLC115N</strain>
    </source>
</reference>
<dbReference type="InterPro" id="IPR038673">
    <property type="entry name" value="OprB_sf"/>
</dbReference>
<dbReference type="GO" id="GO:0015288">
    <property type="term" value="F:porin activity"/>
    <property type="evidence" value="ECO:0007669"/>
    <property type="project" value="InterPro"/>
</dbReference>
<gene>
    <name evidence="3" type="ORF">C9427_06775</name>
</gene>
<protein>
    <submittedName>
        <fullName evidence="3">Carbohydrate porin</fullName>
    </submittedName>
</protein>